<dbReference type="GO" id="GO:0007165">
    <property type="term" value="P:signal transduction"/>
    <property type="evidence" value="ECO:0007669"/>
    <property type="project" value="UniProtKB-KW"/>
</dbReference>
<keyword evidence="4 10" id="KW-0812">Transmembrane</keyword>
<protein>
    <recommendedName>
        <fullName evidence="10">Odorant receptor</fullName>
    </recommendedName>
</protein>
<evidence type="ECO:0000256" key="6">
    <source>
        <dbReference type="ARBA" id="ARBA00022989"/>
    </source>
</evidence>
<comment type="caution">
    <text evidence="10">Lacks conserved residue(s) required for the propagation of feature annotation.</text>
</comment>
<evidence type="ECO:0000256" key="8">
    <source>
        <dbReference type="ARBA" id="ARBA00023170"/>
    </source>
</evidence>
<keyword evidence="6 10" id="KW-1133">Transmembrane helix</keyword>
<gene>
    <name evidence="11" type="primary">OR1</name>
</gene>
<organism evidence="11">
    <name type="scientific">Anomala corpulenta</name>
    <dbReference type="NCBI Taxonomy" id="931571"/>
    <lineage>
        <taxon>Eukaryota</taxon>
        <taxon>Metazoa</taxon>
        <taxon>Ecdysozoa</taxon>
        <taxon>Arthropoda</taxon>
        <taxon>Hexapoda</taxon>
        <taxon>Insecta</taxon>
        <taxon>Pterygota</taxon>
        <taxon>Neoptera</taxon>
        <taxon>Endopterygota</taxon>
        <taxon>Coleoptera</taxon>
        <taxon>Polyphaga</taxon>
        <taxon>Scarabaeiformia</taxon>
        <taxon>Scarabaeidae</taxon>
        <taxon>Rutelinae</taxon>
        <taxon>Anomala</taxon>
    </lineage>
</organism>
<feature type="transmembrane region" description="Helical" evidence="10">
    <location>
        <begin position="83"/>
        <end position="106"/>
    </location>
</feature>
<comment type="similarity">
    <text evidence="10">Belongs to the insect chemoreceptor superfamily. Heteromeric odorant receptor channel (TC 1.A.69) family.</text>
</comment>
<evidence type="ECO:0000256" key="10">
    <source>
        <dbReference type="RuleBase" id="RU351113"/>
    </source>
</evidence>
<keyword evidence="9 10" id="KW-0807">Transducer</keyword>
<keyword evidence="2" id="KW-1003">Cell membrane</keyword>
<dbReference type="GO" id="GO:0004984">
    <property type="term" value="F:olfactory receptor activity"/>
    <property type="evidence" value="ECO:0007669"/>
    <property type="project" value="InterPro"/>
</dbReference>
<accession>A0A0E3U357</accession>
<proteinExistence type="evidence at transcript level"/>
<keyword evidence="3 10" id="KW-0716">Sensory transduction</keyword>
<keyword evidence="8 10" id="KW-0675">Receptor</keyword>
<dbReference type="InterPro" id="IPR004117">
    <property type="entry name" value="7tm6_olfct_rcpt"/>
</dbReference>
<evidence type="ECO:0000256" key="7">
    <source>
        <dbReference type="ARBA" id="ARBA00023136"/>
    </source>
</evidence>
<feature type="transmembrane region" description="Helical" evidence="10">
    <location>
        <begin position="142"/>
        <end position="167"/>
    </location>
</feature>
<dbReference type="GO" id="GO:0005549">
    <property type="term" value="F:odorant binding"/>
    <property type="evidence" value="ECO:0007669"/>
    <property type="project" value="InterPro"/>
</dbReference>
<sequence>MSWGYKIGSFLNSKILKNEDEVFQDDAKYITMFSQVFAKIINLWPGDDGVSKKFTFGLMLTSVITQELSLVMYLLTTKINVDVVITSMASMIILLQSIVKSCVYFYNARKLKKLIQTVRKEFWPANIMGETTHNDIKYNSKILSLVFVVQYASAILFLWFSVLLPLAKPGRKLPHTSWFPFDSTVSPLYEIIYVWEVYLTAYINANIVCSYDTLFCSICGNCISQFRLLSAAVKCIGISGKENQISNRLLRLQGVDYNPVRTNQGKEDRESRRLLVICVNHHQKLIKITQELNEVFGPGHLAQFFASALGTCTACYKIPIEKNPGDLFVLIAFYIAHVSQLLEYCALSHELSYWGIKLGDAIFESFWYIKKHSQIRKCLPIIILRCQRAISMNALGIFELNYPSFLIIMRFTFSLYTFFNNMSKSTI</sequence>
<keyword evidence="7 10" id="KW-0472">Membrane</keyword>
<dbReference type="GO" id="GO:0005886">
    <property type="term" value="C:plasma membrane"/>
    <property type="evidence" value="ECO:0007669"/>
    <property type="project" value="UniProtKB-SubCell"/>
</dbReference>
<dbReference type="PANTHER" id="PTHR21137">
    <property type="entry name" value="ODORANT RECEPTOR"/>
    <property type="match status" value="1"/>
</dbReference>
<dbReference type="AlphaFoldDB" id="A0A0E3U357"/>
<evidence type="ECO:0000256" key="2">
    <source>
        <dbReference type="ARBA" id="ARBA00022475"/>
    </source>
</evidence>
<keyword evidence="5 10" id="KW-0552">Olfaction</keyword>
<evidence type="ECO:0000256" key="5">
    <source>
        <dbReference type="ARBA" id="ARBA00022725"/>
    </source>
</evidence>
<evidence type="ECO:0000313" key="11">
    <source>
        <dbReference type="EMBL" id="AKC58536.1"/>
    </source>
</evidence>
<dbReference type="PANTHER" id="PTHR21137:SF35">
    <property type="entry name" value="ODORANT RECEPTOR 19A-RELATED"/>
    <property type="match status" value="1"/>
</dbReference>
<dbReference type="EMBL" id="KM251655">
    <property type="protein sequence ID" value="AKC58536.1"/>
    <property type="molecule type" value="mRNA"/>
</dbReference>
<evidence type="ECO:0000256" key="9">
    <source>
        <dbReference type="ARBA" id="ARBA00023224"/>
    </source>
</evidence>
<comment type="subcellular location">
    <subcellularLocation>
        <location evidence="1 10">Cell membrane</location>
        <topology evidence="1 10">Multi-pass membrane protein</topology>
    </subcellularLocation>
</comment>
<name>A0A0E3U357_9SCAR</name>
<evidence type="ECO:0000256" key="3">
    <source>
        <dbReference type="ARBA" id="ARBA00022606"/>
    </source>
</evidence>
<dbReference type="Pfam" id="PF02949">
    <property type="entry name" value="7tm_6"/>
    <property type="match status" value="1"/>
</dbReference>
<evidence type="ECO:0000256" key="1">
    <source>
        <dbReference type="ARBA" id="ARBA00004651"/>
    </source>
</evidence>
<evidence type="ECO:0000256" key="4">
    <source>
        <dbReference type="ARBA" id="ARBA00022692"/>
    </source>
</evidence>
<reference evidence="11" key="1">
    <citation type="journal article" date="2015" name="PLoS ONE">
        <title>Chemosensory Gene Families in Adult Antennae of Anomala corpulenta Motschulsky (Coleoptera: Scarabaeidae: Rutelinae).</title>
        <authorList>
            <person name="Li X."/>
            <person name="Ju Q."/>
            <person name="Jie W."/>
            <person name="Li F."/>
            <person name="Jiang X."/>
            <person name="Hu J."/>
            <person name="Qu M."/>
        </authorList>
    </citation>
    <scope>NUCLEOTIDE SEQUENCE</scope>
</reference>